<reference evidence="3" key="1">
    <citation type="submission" date="2024-03" db="EMBL/GenBank/DDBJ databases">
        <title>Chitinophaga horti sp. nov., isolated from garden soil.</title>
        <authorList>
            <person name="Lee D.S."/>
            <person name="Han D.M."/>
            <person name="Baek J.H."/>
            <person name="Choi D.G."/>
            <person name="Jeon J.H."/>
            <person name="Jeon C.O."/>
        </authorList>
    </citation>
    <scope>NUCLEOTIDE SEQUENCE [LARGE SCALE GENOMIC DNA]</scope>
    <source>
        <strain evidence="3">GPA1</strain>
    </source>
</reference>
<feature type="chain" id="PRO_5047196614" evidence="1">
    <location>
        <begin position="21"/>
        <end position="449"/>
    </location>
</feature>
<protein>
    <submittedName>
        <fullName evidence="2">Uncharacterized protein</fullName>
    </submittedName>
</protein>
<accession>A0ABZ2YSM3</accession>
<organism evidence="2 3">
    <name type="scientific">Chitinophaga pollutisoli</name>
    <dbReference type="NCBI Taxonomy" id="3133966"/>
    <lineage>
        <taxon>Bacteria</taxon>
        <taxon>Pseudomonadati</taxon>
        <taxon>Bacteroidota</taxon>
        <taxon>Chitinophagia</taxon>
        <taxon>Chitinophagales</taxon>
        <taxon>Chitinophagaceae</taxon>
        <taxon>Chitinophaga</taxon>
    </lineage>
</organism>
<feature type="signal peptide" evidence="1">
    <location>
        <begin position="1"/>
        <end position="20"/>
    </location>
</feature>
<keyword evidence="1" id="KW-0732">Signal</keyword>
<evidence type="ECO:0000313" key="3">
    <source>
        <dbReference type="Proteomes" id="UP001485459"/>
    </source>
</evidence>
<proteinExistence type="predicted"/>
<gene>
    <name evidence="2" type="ORF">WJU16_05485</name>
</gene>
<name>A0ABZ2YSM3_9BACT</name>
<evidence type="ECO:0000313" key="2">
    <source>
        <dbReference type="EMBL" id="WZN42483.1"/>
    </source>
</evidence>
<evidence type="ECO:0000256" key="1">
    <source>
        <dbReference type="SAM" id="SignalP"/>
    </source>
</evidence>
<sequence>MRFCLLLMLSVFTLACGKTAKVPANTTPEEPDTKAPVVRPKTDFEYLGVYLWPSWSREIQRDYDYWKACGYNTVSILIAGEIATEELLTVYHARMRDAQHAGFKVEIVVFSNMGPNGQGFDPRDAVLMEKRLKDIELIVTRMAAADVITLFAGDPGGTPVKLGEAGVDHFMDMVMTVKEIVQRKAPKALYNVNTWAIAHWDDVHISPFTVEFWDKETSFSRKLLANSKWAADIGMIYPMHNYYRSLALNEYVKAGKTPDLFPAQADVDALEGRGVQRQWAWPYFLIDEVDDGYTGYLVGTHYTQSEARYIGDVARKARGLKLNGMIVNTSIDKDGIQTEALNVYAMGRFSQDASLTAEKVIAEFAGFVADSKTAPVLAKVLRFVENHSTWEASMPQAHRLAPFTDVYPNPQAALEALATVQANVKPAFPLPFAPRGFLERVKARLLAIK</sequence>
<dbReference type="Proteomes" id="UP001485459">
    <property type="component" value="Chromosome"/>
</dbReference>
<dbReference type="EMBL" id="CP149822">
    <property type="protein sequence ID" value="WZN42483.1"/>
    <property type="molecule type" value="Genomic_DNA"/>
</dbReference>
<keyword evidence="3" id="KW-1185">Reference proteome</keyword>
<dbReference type="PROSITE" id="PS51257">
    <property type="entry name" value="PROKAR_LIPOPROTEIN"/>
    <property type="match status" value="1"/>
</dbReference>
<dbReference type="RefSeq" id="WP_341837317.1">
    <property type="nucleotide sequence ID" value="NZ_CP149822.1"/>
</dbReference>